<feature type="domain" description="NlpC/P60" evidence="6">
    <location>
        <begin position="60"/>
        <end position="179"/>
    </location>
</feature>
<name>A0A9D9I0W7_9FIRM</name>
<evidence type="ECO:0000313" key="7">
    <source>
        <dbReference type="EMBL" id="MBO8463209.1"/>
    </source>
</evidence>
<organism evidence="7 8">
    <name type="scientific">Candidatus Scybalomonas excrementavium</name>
    <dbReference type="NCBI Taxonomy" id="2840943"/>
    <lineage>
        <taxon>Bacteria</taxon>
        <taxon>Bacillati</taxon>
        <taxon>Bacillota</taxon>
        <taxon>Clostridia</taxon>
        <taxon>Lachnospirales</taxon>
        <taxon>Lachnospiraceae</taxon>
        <taxon>Lachnospiraceae incertae sedis</taxon>
        <taxon>Candidatus Scybalomonas</taxon>
    </lineage>
</organism>
<dbReference type="SUPFAM" id="SSF54001">
    <property type="entry name" value="Cysteine proteinases"/>
    <property type="match status" value="1"/>
</dbReference>
<evidence type="ECO:0000256" key="4">
    <source>
        <dbReference type="ARBA" id="ARBA00022807"/>
    </source>
</evidence>
<dbReference type="Gene3D" id="3.90.1720.10">
    <property type="entry name" value="endopeptidase domain like (from Nostoc punctiforme)"/>
    <property type="match status" value="1"/>
</dbReference>
<feature type="signal peptide" evidence="5">
    <location>
        <begin position="1"/>
        <end position="26"/>
    </location>
</feature>
<dbReference type="AlphaFoldDB" id="A0A9D9I0W7"/>
<sequence length="179" mass="19561">MKHRLMKIVVGAFTCVMMGVSLFQTAAQEDVAAATKRYAKKSAVVQEIKIPLSVKVDKEAILRNDIVDYALQFVGNPYVYGGTSLTNGTDCSGFTMGVYKKFSISLSRTSRSQAYDGKSIKRSELQKGDLVFYGSGSYISHVAMYIGNGKIVHASNPSSGIKVSPMNYRTPCRYVSILS</sequence>
<dbReference type="InterPro" id="IPR051202">
    <property type="entry name" value="Peptidase_C40"/>
</dbReference>
<comment type="caution">
    <text evidence="7">The sequence shown here is derived from an EMBL/GenBank/DDBJ whole genome shotgun (WGS) entry which is preliminary data.</text>
</comment>
<dbReference type="GO" id="GO:0008234">
    <property type="term" value="F:cysteine-type peptidase activity"/>
    <property type="evidence" value="ECO:0007669"/>
    <property type="project" value="UniProtKB-KW"/>
</dbReference>
<accession>A0A9D9I0W7</accession>
<keyword evidence="4" id="KW-0788">Thiol protease</keyword>
<keyword evidence="2" id="KW-0645">Protease</keyword>
<dbReference type="GO" id="GO:0006508">
    <property type="term" value="P:proteolysis"/>
    <property type="evidence" value="ECO:0007669"/>
    <property type="project" value="UniProtKB-KW"/>
</dbReference>
<dbReference type="EMBL" id="JADIML010000131">
    <property type="protein sequence ID" value="MBO8463209.1"/>
    <property type="molecule type" value="Genomic_DNA"/>
</dbReference>
<gene>
    <name evidence="7" type="ORF">IAC13_04675</name>
</gene>
<evidence type="ECO:0000256" key="2">
    <source>
        <dbReference type="ARBA" id="ARBA00022670"/>
    </source>
</evidence>
<evidence type="ECO:0000256" key="1">
    <source>
        <dbReference type="ARBA" id="ARBA00007074"/>
    </source>
</evidence>
<dbReference type="PANTHER" id="PTHR47053">
    <property type="entry name" value="MUREIN DD-ENDOPEPTIDASE MEPH-RELATED"/>
    <property type="match status" value="1"/>
</dbReference>
<keyword evidence="3" id="KW-0378">Hydrolase</keyword>
<feature type="chain" id="PRO_5038550495" evidence="5">
    <location>
        <begin position="27"/>
        <end position="179"/>
    </location>
</feature>
<dbReference type="PROSITE" id="PS51935">
    <property type="entry name" value="NLPC_P60"/>
    <property type="match status" value="1"/>
</dbReference>
<reference evidence="7" key="2">
    <citation type="journal article" date="2021" name="PeerJ">
        <title>Extensive microbial diversity within the chicken gut microbiome revealed by metagenomics and culture.</title>
        <authorList>
            <person name="Gilroy R."/>
            <person name="Ravi A."/>
            <person name="Getino M."/>
            <person name="Pursley I."/>
            <person name="Horton D.L."/>
            <person name="Alikhan N.F."/>
            <person name="Baker D."/>
            <person name="Gharbi K."/>
            <person name="Hall N."/>
            <person name="Watson M."/>
            <person name="Adriaenssens E.M."/>
            <person name="Foster-Nyarko E."/>
            <person name="Jarju S."/>
            <person name="Secka A."/>
            <person name="Antonio M."/>
            <person name="Oren A."/>
            <person name="Chaudhuri R.R."/>
            <person name="La Ragione R."/>
            <person name="Hildebrand F."/>
            <person name="Pallen M.J."/>
        </authorList>
    </citation>
    <scope>NUCLEOTIDE SEQUENCE</scope>
    <source>
        <strain evidence="7">E3-2379</strain>
    </source>
</reference>
<evidence type="ECO:0000256" key="5">
    <source>
        <dbReference type="SAM" id="SignalP"/>
    </source>
</evidence>
<dbReference type="Pfam" id="PF00877">
    <property type="entry name" value="NLPC_P60"/>
    <property type="match status" value="1"/>
</dbReference>
<protein>
    <submittedName>
        <fullName evidence="7">C40 family peptidase</fullName>
    </submittedName>
</protein>
<reference evidence="7" key="1">
    <citation type="submission" date="2020-10" db="EMBL/GenBank/DDBJ databases">
        <authorList>
            <person name="Gilroy R."/>
        </authorList>
    </citation>
    <scope>NUCLEOTIDE SEQUENCE</scope>
    <source>
        <strain evidence="7">E3-2379</strain>
    </source>
</reference>
<keyword evidence="5" id="KW-0732">Signal</keyword>
<dbReference type="InterPro" id="IPR000064">
    <property type="entry name" value="NLP_P60_dom"/>
</dbReference>
<dbReference type="Proteomes" id="UP000823618">
    <property type="component" value="Unassembled WGS sequence"/>
</dbReference>
<evidence type="ECO:0000256" key="3">
    <source>
        <dbReference type="ARBA" id="ARBA00022801"/>
    </source>
</evidence>
<comment type="similarity">
    <text evidence="1">Belongs to the peptidase C40 family.</text>
</comment>
<proteinExistence type="inferred from homology"/>
<dbReference type="PANTHER" id="PTHR47053:SF1">
    <property type="entry name" value="MUREIN DD-ENDOPEPTIDASE MEPH-RELATED"/>
    <property type="match status" value="1"/>
</dbReference>
<evidence type="ECO:0000313" key="8">
    <source>
        <dbReference type="Proteomes" id="UP000823618"/>
    </source>
</evidence>
<evidence type="ECO:0000259" key="6">
    <source>
        <dbReference type="PROSITE" id="PS51935"/>
    </source>
</evidence>
<dbReference type="InterPro" id="IPR038765">
    <property type="entry name" value="Papain-like_cys_pep_sf"/>
</dbReference>